<dbReference type="InterPro" id="IPR010998">
    <property type="entry name" value="Integrase_recombinase_N"/>
</dbReference>
<keyword evidence="1" id="KW-0238">DNA-binding</keyword>
<dbReference type="SUPFAM" id="SSF47823">
    <property type="entry name" value="lambda integrase-like, N-terminal domain"/>
    <property type="match status" value="1"/>
</dbReference>
<gene>
    <name evidence="2" type="ORF">RsS93_63670</name>
</gene>
<evidence type="ECO:0000313" key="2">
    <source>
        <dbReference type="EMBL" id="GES53753.1"/>
    </source>
</evidence>
<dbReference type="Gene3D" id="1.10.150.130">
    <property type="match status" value="1"/>
</dbReference>
<name>A0ABQ0ZEB0_9HYPH</name>
<dbReference type="Proteomes" id="UP000390335">
    <property type="component" value="Unassembled WGS sequence"/>
</dbReference>
<sequence>MSGASSTSVERRAEELDALDAILPFARRDQLATLLTDQDVATLKYLAKEGMGANTLRALASDLGYLEAWCELSTGAPLPWPAPESLLLKFIAHHLWDPGWGTVSRRALDPQSVMRS</sequence>
<organism evidence="2 3">
    <name type="scientific">Rhizobium dioscoreae</name>
    <dbReference type="NCBI Taxonomy" id="2653122"/>
    <lineage>
        <taxon>Bacteria</taxon>
        <taxon>Pseudomonadati</taxon>
        <taxon>Pseudomonadota</taxon>
        <taxon>Alphaproteobacteria</taxon>
        <taxon>Hyphomicrobiales</taxon>
        <taxon>Rhizobiaceae</taxon>
        <taxon>Rhizobium/Agrobacterium group</taxon>
        <taxon>Rhizobium</taxon>
    </lineage>
</organism>
<evidence type="ECO:0000313" key="3">
    <source>
        <dbReference type="Proteomes" id="UP000390335"/>
    </source>
</evidence>
<keyword evidence="3" id="KW-1185">Reference proteome</keyword>
<accession>A0ABQ0ZEB0</accession>
<reference evidence="2 3" key="1">
    <citation type="journal article" date="2020" name="Genome Biol. Evol.">
        <title>Rhizobium dioscoreae sp. nov., a plant growth-promoting bacterium isolated from yam (Dioscorea species).</title>
        <authorList>
            <person name="Ouyabe M."/>
            <person name="Tanaka N."/>
            <person name="Shiwa Y."/>
            <person name="Fujita N."/>
            <person name="Kikuno H."/>
            <person name="Babil P."/>
            <person name="Shiwachi H."/>
        </authorList>
    </citation>
    <scope>NUCLEOTIDE SEQUENCE [LARGE SCALE GENOMIC DNA]</scope>
    <source>
        <strain evidence="2 3">S-93</strain>
    </source>
</reference>
<dbReference type="EMBL" id="BLAJ01000028">
    <property type="protein sequence ID" value="GES53753.1"/>
    <property type="molecule type" value="Genomic_DNA"/>
</dbReference>
<evidence type="ECO:0008006" key="4">
    <source>
        <dbReference type="Google" id="ProtNLM"/>
    </source>
</evidence>
<comment type="caution">
    <text evidence="2">The sequence shown here is derived from an EMBL/GenBank/DDBJ whole genome shotgun (WGS) entry which is preliminary data.</text>
</comment>
<protein>
    <recommendedName>
        <fullName evidence="4">Integrase</fullName>
    </recommendedName>
</protein>
<proteinExistence type="predicted"/>
<evidence type="ECO:0000256" key="1">
    <source>
        <dbReference type="ARBA" id="ARBA00023125"/>
    </source>
</evidence>